<feature type="domain" description="Metallo-beta-lactamase" evidence="8">
    <location>
        <begin position="67"/>
        <end position="287"/>
    </location>
</feature>
<accession>A0A4R1N9H8</accession>
<reference evidence="9 10" key="1">
    <citation type="submission" date="2019-02" db="EMBL/GenBank/DDBJ databases">
        <title>Investigation of anaerobic lignin degradation for improved lignocellulosic biofuels.</title>
        <authorList>
            <person name="Deangelis K."/>
        </authorList>
    </citation>
    <scope>NUCLEOTIDE SEQUENCE [LARGE SCALE GENOMIC DNA]</scope>
    <source>
        <strain evidence="9 10">159R</strain>
    </source>
</reference>
<sequence>MPALLRAYSFLIPGQLMQIKVLGSAAGGGFPQWNCNCENCRGVRAGTIKASRRTQSSIAVSDNGTEWVLCNVSPDICHQILATPELSPPPGVLRGTGIGAIILTDSQIDHSAGLLNLREGCPHQVWCTDEVHQDLTSGFPVFNILSHWNGGLEHHLIVPGRPFSVAVSRTLQFTPIPLLSNAPPYSAYRDRPLPGHNIALFIEDGRSGKTLLYAPGLGDPDDVLMPWLRKADCLLIDGTLWRDNELALTGVGRHTGKDMGHLALGEEQGLAALLASLPAQRKILIHINNTNPILDEDSAERQSLTRQGIEVSRDGMLIEV</sequence>
<dbReference type="GO" id="GO:0018189">
    <property type="term" value="P:pyrroloquinoline quinone biosynthetic process"/>
    <property type="evidence" value="ECO:0007669"/>
    <property type="project" value="UniProtKB-UniRule"/>
</dbReference>
<evidence type="ECO:0000256" key="6">
    <source>
        <dbReference type="ARBA" id="ARBA00030966"/>
    </source>
</evidence>
<dbReference type="CDD" id="cd16274">
    <property type="entry name" value="PQQB-like_MBL-fold"/>
    <property type="match status" value="1"/>
</dbReference>
<dbReference type="Gene3D" id="3.60.15.10">
    <property type="entry name" value="Ribonuclease Z/Hydroxyacylglutathione hydrolase-like"/>
    <property type="match status" value="1"/>
</dbReference>
<keyword evidence="5 7" id="KW-0884">PQQ biosynthesis</keyword>
<comment type="caution">
    <text evidence="9">The sequence shown here is derived from an EMBL/GenBank/DDBJ whole genome shotgun (WGS) entry which is preliminary data.</text>
</comment>
<evidence type="ECO:0000259" key="8">
    <source>
        <dbReference type="Pfam" id="PF12706"/>
    </source>
</evidence>
<dbReference type="EMBL" id="SJOI01000001">
    <property type="protein sequence ID" value="TCL03289.1"/>
    <property type="molecule type" value="Genomic_DNA"/>
</dbReference>
<dbReference type="AlphaFoldDB" id="A0A4R1N9H8"/>
<comment type="pathway">
    <text evidence="1 7">Cofactor biosynthesis; pyrroloquinoline quinone biosynthesis.</text>
</comment>
<proteinExistence type="inferred from homology"/>
<dbReference type="PANTHER" id="PTHR42663:SF7">
    <property type="entry name" value="COENZYME PQQ SYNTHESIS PROTEIN B"/>
    <property type="match status" value="1"/>
</dbReference>
<evidence type="ECO:0000256" key="3">
    <source>
        <dbReference type="ARBA" id="ARBA00015084"/>
    </source>
</evidence>
<name>A0A4R1N9H8_9GAMM</name>
<dbReference type="InterPro" id="IPR011842">
    <property type="entry name" value="PQQ_synth_PqqB"/>
</dbReference>
<evidence type="ECO:0000256" key="4">
    <source>
        <dbReference type="ARBA" id="ARBA00022448"/>
    </source>
</evidence>
<dbReference type="Proteomes" id="UP000294555">
    <property type="component" value="Unassembled WGS sequence"/>
</dbReference>
<dbReference type="InterPro" id="IPR036866">
    <property type="entry name" value="RibonucZ/Hydroxyglut_hydro"/>
</dbReference>
<keyword evidence="4 7" id="KW-0813">Transport</keyword>
<dbReference type="SUPFAM" id="SSF56281">
    <property type="entry name" value="Metallo-hydrolase/oxidoreductase"/>
    <property type="match status" value="1"/>
</dbReference>
<dbReference type="InterPro" id="IPR001279">
    <property type="entry name" value="Metallo-B-lactamas"/>
</dbReference>
<evidence type="ECO:0000256" key="2">
    <source>
        <dbReference type="ARBA" id="ARBA00008481"/>
    </source>
</evidence>
<dbReference type="Pfam" id="PF12706">
    <property type="entry name" value="Lactamase_B_2"/>
    <property type="match status" value="1"/>
</dbReference>
<organism evidence="9 10">
    <name type="scientific">Sodalis ligni</name>
    <dbReference type="NCBI Taxonomy" id="2697027"/>
    <lineage>
        <taxon>Bacteria</taxon>
        <taxon>Pseudomonadati</taxon>
        <taxon>Pseudomonadota</taxon>
        <taxon>Gammaproteobacteria</taxon>
        <taxon>Enterobacterales</taxon>
        <taxon>Bruguierivoracaceae</taxon>
        <taxon>Sodalis</taxon>
    </lineage>
</organism>
<evidence type="ECO:0000256" key="7">
    <source>
        <dbReference type="HAMAP-Rule" id="MF_00653"/>
    </source>
</evidence>
<evidence type="ECO:0000256" key="1">
    <source>
        <dbReference type="ARBA" id="ARBA00004886"/>
    </source>
</evidence>
<comment type="similarity">
    <text evidence="2 7">Belongs to the PqqB family.</text>
</comment>
<evidence type="ECO:0000256" key="5">
    <source>
        <dbReference type="ARBA" id="ARBA00022905"/>
    </source>
</evidence>
<dbReference type="PANTHER" id="PTHR42663">
    <property type="entry name" value="HYDROLASE C777.06C-RELATED-RELATED"/>
    <property type="match status" value="1"/>
</dbReference>
<gene>
    <name evidence="7" type="primary">pqqB</name>
    <name evidence="9" type="ORF">EZJ58_1350</name>
</gene>
<comment type="function">
    <text evidence="7">May be involved in the transport of PQQ or its precursor to the periplasm.</text>
</comment>
<protein>
    <recommendedName>
        <fullName evidence="3 7">Coenzyme PQQ synthesis protein B</fullName>
    </recommendedName>
    <alternativeName>
        <fullName evidence="6 7">Pyrroloquinoline quinone biosynthesis protein B</fullName>
    </alternativeName>
</protein>
<evidence type="ECO:0000313" key="10">
    <source>
        <dbReference type="Proteomes" id="UP000294555"/>
    </source>
</evidence>
<evidence type="ECO:0000313" key="9">
    <source>
        <dbReference type="EMBL" id="TCL03289.1"/>
    </source>
</evidence>
<keyword evidence="10" id="KW-1185">Reference proteome</keyword>
<dbReference type="HAMAP" id="MF_00653">
    <property type="entry name" value="PQQ_syn_PqqB"/>
    <property type="match status" value="1"/>
</dbReference>
<dbReference type="NCBIfam" id="TIGR02108">
    <property type="entry name" value="PQQ_syn_pqqB"/>
    <property type="match status" value="1"/>
</dbReference>
<dbReference type="UniPathway" id="UPA00539"/>